<evidence type="ECO:0000256" key="4">
    <source>
        <dbReference type="ARBA" id="ARBA00022519"/>
    </source>
</evidence>
<sequence>MASLLSGVAFGAAMAAAGFHNPAIIKDQLTFNNWHMLQVFLAATATSAFIYAAAEKLGCVRLPPRTSSPLGIVSAYDGNILGGALLGAGMAMSGSCPGTLFAQVGAGVKTGFSALEGAIVGGVMWAGFLENSIAKRRERTGAVAKADVIHDQVGVSRTTMLLLVEAACFVVIASTMMLTPPSRIVSFSGPVGGLLIGLAQLVSLATRRSLVGVSSAYQEMGDCFCRLARSTRCNAIKPGSYRGILFAAGIAGGAWVFLRLVPDADTSPLPHVSPTMATAGGVLMAIGSRMAGGCTSGHGISGISLLSVSSMVSIASMFVSAAVAVRLVD</sequence>
<feature type="transmembrane region" description="Helical" evidence="8">
    <location>
        <begin position="303"/>
        <end position="328"/>
    </location>
</feature>
<dbReference type="AlphaFoldDB" id="A0A2C5Y1X1"/>
<evidence type="ECO:0000256" key="5">
    <source>
        <dbReference type="ARBA" id="ARBA00022692"/>
    </source>
</evidence>
<feature type="transmembrane region" description="Helical" evidence="8">
    <location>
        <begin position="272"/>
        <end position="291"/>
    </location>
</feature>
<feature type="transmembrane region" description="Helical" evidence="8">
    <location>
        <begin position="160"/>
        <end position="178"/>
    </location>
</feature>
<dbReference type="InterPro" id="IPR007272">
    <property type="entry name" value="Sulf_transp_TsuA/YedE"/>
</dbReference>
<feature type="transmembrane region" description="Helical" evidence="8">
    <location>
        <begin position="112"/>
        <end position="129"/>
    </location>
</feature>
<feature type="transmembrane region" description="Helical" evidence="8">
    <location>
        <begin position="75"/>
        <end position="92"/>
    </location>
</feature>
<accession>A0A2C5Y1X1</accession>
<feature type="transmembrane region" description="Helical" evidence="8">
    <location>
        <begin position="184"/>
        <end position="205"/>
    </location>
</feature>
<gene>
    <name evidence="9" type="ORF">CDD82_7645</name>
</gene>
<evidence type="ECO:0000256" key="7">
    <source>
        <dbReference type="ARBA" id="ARBA00023136"/>
    </source>
</evidence>
<reference evidence="9 10" key="1">
    <citation type="submission" date="2017-06" db="EMBL/GenBank/DDBJ databases">
        <title>Ant-infecting Ophiocordyceps genomes reveal a high diversity of potential behavioral manipulation genes and a possible major role for enterotoxins.</title>
        <authorList>
            <person name="De Bekker C."/>
            <person name="Evans H.C."/>
            <person name="Brachmann A."/>
            <person name="Hughes D.P."/>
        </authorList>
    </citation>
    <scope>NUCLEOTIDE SEQUENCE [LARGE SCALE GENOMIC DNA]</scope>
    <source>
        <strain evidence="9 10">1348a</strain>
    </source>
</reference>
<dbReference type="Pfam" id="PF04143">
    <property type="entry name" value="Sulf_transp"/>
    <property type="match status" value="1"/>
</dbReference>
<comment type="subcellular location">
    <subcellularLocation>
        <location evidence="1">Cell inner membrane</location>
        <topology evidence="1">Multi-pass membrane protein</topology>
    </subcellularLocation>
</comment>
<dbReference type="PANTHER" id="PTHR30574:SF1">
    <property type="entry name" value="SULPHUR TRANSPORT DOMAIN-CONTAINING PROTEIN"/>
    <property type="match status" value="1"/>
</dbReference>
<dbReference type="OrthoDB" id="10254418at2759"/>
<evidence type="ECO:0000256" key="1">
    <source>
        <dbReference type="ARBA" id="ARBA00004429"/>
    </source>
</evidence>
<keyword evidence="5 8" id="KW-0812">Transmembrane</keyword>
<feature type="transmembrane region" description="Helical" evidence="8">
    <location>
        <begin position="34"/>
        <end position="54"/>
    </location>
</feature>
<evidence type="ECO:0000313" key="10">
    <source>
        <dbReference type="Proteomes" id="UP000224854"/>
    </source>
</evidence>
<dbReference type="EMBL" id="NJEU01000091">
    <property type="protein sequence ID" value="PHH81889.1"/>
    <property type="molecule type" value="Genomic_DNA"/>
</dbReference>
<proteinExistence type="predicted"/>
<feature type="transmembrane region" description="Helical" evidence="8">
    <location>
        <begin position="239"/>
        <end position="260"/>
    </location>
</feature>
<keyword evidence="2" id="KW-0813">Transport</keyword>
<dbReference type="GO" id="GO:0005886">
    <property type="term" value="C:plasma membrane"/>
    <property type="evidence" value="ECO:0007669"/>
    <property type="project" value="UniProtKB-SubCell"/>
</dbReference>
<evidence type="ECO:0000313" key="9">
    <source>
        <dbReference type="EMBL" id="PHH81889.1"/>
    </source>
</evidence>
<keyword evidence="7 8" id="KW-0472">Membrane</keyword>
<comment type="caution">
    <text evidence="9">The sequence shown here is derived from an EMBL/GenBank/DDBJ whole genome shotgun (WGS) entry which is preliminary data.</text>
</comment>
<keyword evidence="10" id="KW-1185">Reference proteome</keyword>
<dbReference type="Proteomes" id="UP000224854">
    <property type="component" value="Unassembled WGS sequence"/>
</dbReference>
<evidence type="ECO:0000256" key="8">
    <source>
        <dbReference type="SAM" id="Phobius"/>
    </source>
</evidence>
<organism evidence="9 10">
    <name type="scientific">Ophiocordyceps australis</name>
    <dbReference type="NCBI Taxonomy" id="1399860"/>
    <lineage>
        <taxon>Eukaryota</taxon>
        <taxon>Fungi</taxon>
        <taxon>Dikarya</taxon>
        <taxon>Ascomycota</taxon>
        <taxon>Pezizomycotina</taxon>
        <taxon>Sordariomycetes</taxon>
        <taxon>Hypocreomycetidae</taxon>
        <taxon>Hypocreales</taxon>
        <taxon>Ophiocordycipitaceae</taxon>
        <taxon>Ophiocordyceps</taxon>
    </lineage>
</organism>
<evidence type="ECO:0000256" key="2">
    <source>
        <dbReference type="ARBA" id="ARBA00022448"/>
    </source>
</evidence>
<protein>
    <submittedName>
        <fullName evidence="9">Uncharacterized protein</fullName>
    </submittedName>
</protein>
<keyword evidence="3" id="KW-1003">Cell membrane</keyword>
<evidence type="ECO:0000256" key="6">
    <source>
        <dbReference type="ARBA" id="ARBA00022989"/>
    </source>
</evidence>
<keyword evidence="6 8" id="KW-1133">Transmembrane helix</keyword>
<evidence type="ECO:0000256" key="3">
    <source>
        <dbReference type="ARBA" id="ARBA00022475"/>
    </source>
</evidence>
<dbReference type="PANTHER" id="PTHR30574">
    <property type="entry name" value="INNER MEMBRANE PROTEIN YEDE"/>
    <property type="match status" value="1"/>
</dbReference>
<keyword evidence="4" id="KW-0997">Cell inner membrane</keyword>
<name>A0A2C5Y1X1_9HYPO</name>